<keyword evidence="6" id="KW-0812">Transmembrane</keyword>
<dbReference type="SMART" id="SM00320">
    <property type="entry name" value="WD40"/>
    <property type="match status" value="5"/>
</dbReference>
<protein>
    <submittedName>
        <fullName evidence="9">WD domain, G-beta repeat</fullName>
    </submittedName>
</protein>
<keyword evidence="2 4" id="KW-0863">Zinc-finger</keyword>
<dbReference type="InterPro" id="IPR015943">
    <property type="entry name" value="WD40/YVTN_repeat-like_dom_sf"/>
</dbReference>
<dbReference type="CDD" id="cd16587">
    <property type="entry name" value="RING-HC_TRIM32_C-VII"/>
    <property type="match status" value="1"/>
</dbReference>
<evidence type="ECO:0000259" key="8">
    <source>
        <dbReference type="PROSITE" id="PS50089"/>
    </source>
</evidence>
<evidence type="ECO:0000256" key="4">
    <source>
        <dbReference type="PROSITE-ProRule" id="PRU00175"/>
    </source>
</evidence>
<evidence type="ECO:0000256" key="6">
    <source>
        <dbReference type="SAM" id="Phobius"/>
    </source>
</evidence>
<gene>
    <name evidence="9" type="ORF">MUK42_33685</name>
</gene>
<accession>A0A9E7JAA4</accession>
<dbReference type="InterPro" id="IPR001841">
    <property type="entry name" value="Znf_RING"/>
</dbReference>
<dbReference type="OrthoDB" id="674604at2759"/>
<keyword evidence="3" id="KW-0862">Zinc</keyword>
<dbReference type="GO" id="GO:0005524">
    <property type="term" value="F:ATP binding"/>
    <property type="evidence" value="ECO:0007669"/>
    <property type="project" value="InterPro"/>
</dbReference>
<dbReference type="Pfam" id="PF00400">
    <property type="entry name" value="WD40"/>
    <property type="match status" value="2"/>
</dbReference>
<evidence type="ECO:0000256" key="2">
    <source>
        <dbReference type="ARBA" id="ARBA00022771"/>
    </source>
</evidence>
<evidence type="ECO:0000313" key="10">
    <source>
        <dbReference type="Proteomes" id="UP001055439"/>
    </source>
</evidence>
<keyword evidence="1" id="KW-0479">Metal-binding</keyword>
<feature type="domain" description="RING-type" evidence="8">
    <location>
        <begin position="6"/>
        <end position="54"/>
    </location>
</feature>
<name>A0A9E7JAA4_9LILI</name>
<dbReference type="SUPFAM" id="SSF57850">
    <property type="entry name" value="RING/U-box"/>
    <property type="match status" value="1"/>
</dbReference>
<feature type="domain" description="Protein kinase" evidence="7">
    <location>
        <begin position="126"/>
        <end position="465"/>
    </location>
</feature>
<dbReference type="SMART" id="SM00220">
    <property type="entry name" value="S_TKc"/>
    <property type="match status" value="1"/>
</dbReference>
<dbReference type="InterPro" id="IPR044715">
    <property type="entry name" value="WDR86-like"/>
</dbReference>
<dbReference type="Gene3D" id="2.130.10.10">
    <property type="entry name" value="YVTN repeat-like/Quinoprotein amine dehydrogenase"/>
    <property type="match status" value="2"/>
</dbReference>
<dbReference type="SUPFAM" id="SSF56112">
    <property type="entry name" value="Protein kinase-like (PK-like)"/>
    <property type="match status" value="1"/>
</dbReference>
<keyword evidence="5" id="KW-0853">WD repeat</keyword>
<dbReference type="InterPro" id="IPR000719">
    <property type="entry name" value="Prot_kinase_dom"/>
</dbReference>
<dbReference type="InterPro" id="IPR017907">
    <property type="entry name" value="Znf_RING_CS"/>
</dbReference>
<dbReference type="EMBL" id="CP097502">
    <property type="protein sequence ID" value="URD73770.1"/>
    <property type="molecule type" value="Genomic_DNA"/>
</dbReference>
<dbReference type="InterPro" id="IPR027370">
    <property type="entry name" value="Znf-RING_euk"/>
</dbReference>
<evidence type="ECO:0000256" key="5">
    <source>
        <dbReference type="PROSITE-ProRule" id="PRU00221"/>
    </source>
</evidence>
<evidence type="ECO:0000256" key="1">
    <source>
        <dbReference type="ARBA" id="ARBA00022723"/>
    </source>
</evidence>
<dbReference type="GO" id="GO:0008270">
    <property type="term" value="F:zinc ion binding"/>
    <property type="evidence" value="ECO:0007669"/>
    <property type="project" value="UniProtKB-KW"/>
</dbReference>
<sequence length="859" mass="94457">MESPECPVCLQPYNERSTVPRVLACGHSVCEQCIAALPTPLSALPDAVRCPACNQVVPFPRSVGYDALPKNIDLLRLLSCSSSHPLFPSSASDAKSKPSPALEFSPLSGDQRLLYSTWKYTILPPDAISPVPAEGTTAELLVATVSSPLGGPWFSSTNQLVSLLPIVTASCSSKEPGWFRLSYTASVVRAMHELGDRVRDELRFLAEATWKERRGLCRVYGFWMNPKTERSNLYLVSESFDRTLSDVLKKKRKLILSGGSVENFLAFGKTSLDLCEAVMGLHSQGIICGCLMPSCICFDESGHCLIDLNKVLLTGRQIWQAVSSCAPNGGGDNYGVAKNQVFISPEVLLQVYDEDASNCVFKGALGYGSDVWSLACILVILVTGDELPAAQVLSGWFCVFDKGKHENFVESYEAWKVIVVSKLEMFLLGTQFEPLLYILTSCLSYELQNRPQVYDIWHCIQRPFVENFLYDLHPWDGLVAKDTFLCCLVLGNLFSLHKNSPNVSPREGNSSVSKNVSDVAMIGSNVSDEEHLQQEIIDGDFVKGLYGGHLKSVSLQGHKDCVTGLAIGGGFLFSSSFDKTINVWSLQDFSHFQSLKGHEHRVTALLVSDDGNKPFCISGDSGSGIFLWSIGPSLGQEPWKKWYEHNDWRYSGIHCLAVSGTGYLYSGSGDKSIKAWCMQDYSLSFTMAGHKSTVSSLAVANGFLYSGSWDGTIRLWWLHDHSPLAVLGDEAPGNSTPILSLSVESNLLVSSHENGVLKVWSNDVLVKSEQIQGGAIFALHIDRGSIFAGGWDKTIHIQELSENELEADIGTIASINCDSVITCLLYWHGRLFAGFSNKEIKVYIIFYLVLFSCCLCFFF</sequence>
<dbReference type="InterPro" id="IPR001680">
    <property type="entry name" value="WD40_rpt"/>
</dbReference>
<dbReference type="InterPro" id="IPR036322">
    <property type="entry name" value="WD40_repeat_dom_sf"/>
</dbReference>
<reference evidence="9" key="1">
    <citation type="submission" date="2022-05" db="EMBL/GenBank/DDBJ databases">
        <title>The Musa troglodytarum L. genome provides insights into the mechanism of non-climacteric behaviour and enrichment of carotenoids.</title>
        <authorList>
            <person name="Wang J."/>
        </authorList>
    </citation>
    <scope>NUCLEOTIDE SEQUENCE</scope>
    <source>
        <tissue evidence="9">Leaf</tissue>
    </source>
</reference>
<dbReference type="PROSITE" id="PS00518">
    <property type="entry name" value="ZF_RING_1"/>
    <property type="match status" value="1"/>
</dbReference>
<dbReference type="Gene3D" id="1.10.510.10">
    <property type="entry name" value="Transferase(Phosphotransferase) domain 1"/>
    <property type="match status" value="1"/>
</dbReference>
<dbReference type="PROSITE" id="PS50082">
    <property type="entry name" value="WD_REPEATS_2"/>
    <property type="match status" value="2"/>
</dbReference>
<organism evidence="9 10">
    <name type="scientific">Musa troglodytarum</name>
    <name type="common">fe'i banana</name>
    <dbReference type="NCBI Taxonomy" id="320322"/>
    <lineage>
        <taxon>Eukaryota</taxon>
        <taxon>Viridiplantae</taxon>
        <taxon>Streptophyta</taxon>
        <taxon>Embryophyta</taxon>
        <taxon>Tracheophyta</taxon>
        <taxon>Spermatophyta</taxon>
        <taxon>Magnoliopsida</taxon>
        <taxon>Liliopsida</taxon>
        <taxon>Zingiberales</taxon>
        <taxon>Musaceae</taxon>
        <taxon>Musa</taxon>
    </lineage>
</organism>
<evidence type="ECO:0000256" key="3">
    <source>
        <dbReference type="ARBA" id="ARBA00022833"/>
    </source>
</evidence>
<feature type="repeat" description="WD" evidence="5">
    <location>
        <begin position="555"/>
        <end position="594"/>
    </location>
</feature>
<dbReference type="AlphaFoldDB" id="A0A9E7JAA4"/>
<dbReference type="Proteomes" id="UP001055439">
    <property type="component" value="Chromosome 1"/>
</dbReference>
<dbReference type="PROSITE" id="PS50294">
    <property type="entry name" value="WD_REPEATS_REGION"/>
    <property type="match status" value="1"/>
</dbReference>
<feature type="transmembrane region" description="Helical" evidence="6">
    <location>
        <begin position="840"/>
        <end position="858"/>
    </location>
</feature>
<keyword evidence="6" id="KW-0472">Membrane</keyword>
<dbReference type="InterPro" id="IPR011009">
    <property type="entry name" value="Kinase-like_dom_sf"/>
</dbReference>
<dbReference type="InterPro" id="IPR013083">
    <property type="entry name" value="Znf_RING/FYVE/PHD"/>
</dbReference>
<dbReference type="PROSITE" id="PS50011">
    <property type="entry name" value="PROTEIN_KINASE_DOM"/>
    <property type="match status" value="1"/>
</dbReference>
<proteinExistence type="predicted"/>
<keyword evidence="6" id="KW-1133">Transmembrane helix</keyword>
<dbReference type="PANTHER" id="PTHR44489">
    <property type="match status" value="1"/>
</dbReference>
<dbReference type="PROSITE" id="PS50089">
    <property type="entry name" value="ZF_RING_2"/>
    <property type="match status" value="1"/>
</dbReference>
<dbReference type="PANTHER" id="PTHR44489:SF11">
    <property type="entry name" value="WD REPEAT DOMAIN 86"/>
    <property type="match status" value="1"/>
</dbReference>
<evidence type="ECO:0000313" key="9">
    <source>
        <dbReference type="EMBL" id="URD73770.1"/>
    </source>
</evidence>
<evidence type="ECO:0000259" key="7">
    <source>
        <dbReference type="PROSITE" id="PS50011"/>
    </source>
</evidence>
<dbReference type="SMART" id="SM00184">
    <property type="entry name" value="RING"/>
    <property type="match status" value="1"/>
</dbReference>
<dbReference type="Gene3D" id="3.30.40.10">
    <property type="entry name" value="Zinc/RING finger domain, C3HC4 (zinc finger)"/>
    <property type="match status" value="1"/>
</dbReference>
<feature type="repeat" description="WD" evidence="5">
    <location>
        <begin position="687"/>
        <end position="716"/>
    </location>
</feature>
<keyword evidence="10" id="KW-1185">Reference proteome</keyword>
<dbReference type="Pfam" id="PF13445">
    <property type="entry name" value="zf-RING_UBOX"/>
    <property type="match status" value="1"/>
</dbReference>
<dbReference type="GO" id="GO:0004672">
    <property type="term" value="F:protein kinase activity"/>
    <property type="evidence" value="ECO:0007669"/>
    <property type="project" value="InterPro"/>
</dbReference>
<dbReference type="SUPFAM" id="SSF50978">
    <property type="entry name" value="WD40 repeat-like"/>
    <property type="match status" value="1"/>
</dbReference>